<dbReference type="SUPFAM" id="SSF46785">
    <property type="entry name" value="Winged helix' DNA-binding domain"/>
    <property type="match status" value="1"/>
</dbReference>
<gene>
    <name evidence="3" type="ORF">QTA56_02420</name>
</gene>
<evidence type="ECO:0000313" key="4">
    <source>
        <dbReference type="Proteomes" id="UP001168524"/>
    </source>
</evidence>
<dbReference type="PANTHER" id="PTHR33202">
    <property type="entry name" value="ZINC UPTAKE REGULATION PROTEIN"/>
    <property type="match status" value="1"/>
</dbReference>
<dbReference type="Pfam" id="PF01475">
    <property type="entry name" value="FUR"/>
    <property type="match status" value="1"/>
</dbReference>
<evidence type="ECO:0000256" key="2">
    <source>
        <dbReference type="ARBA" id="ARBA00020910"/>
    </source>
</evidence>
<proteinExistence type="predicted"/>
<dbReference type="InterPro" id="IPR002481">
    <property type="entry name" value="FUR"/>
</dbReference>
<dbReference type="Proteomes" id="UP001168524">
    <property type="component" value="Unassembled WGS sequence"/>
</dbReference>
<dbReference type="InterPro" id="IPR036390">
    <property type="entry name" value="WH_DNA-bd_sf"/>
</dbReference>
<sequence length="126" mass="14539">MFSERLLNTGLGATTARLAVLEVIANHGGLTADDIYMMVNKNREVKIGTIYRVLADLEKHQLIKRILFGRNKSIYKLLEQKINCNVMDMQNGKMQPYHNEEVNQLLEQVLLKLEDDFSTIDLILYK</sequence>
<dbReference type="Gene3D" id="1.10.10.10">
    <property type="entry name" value="Winged helix-like DNA-binding domain superfamily/Winged helix DNA-binding domain"/>
    <property type="match status" value="1"/>
</dbReference>
<organism evidence="3 4">
    <name type="scientific">Acinetobacter thutiue</name>
    <dbReference type="NCBI Taxonomy" id="2998078"/>
    <lineage>
        <taxon>Bacteria</taxon>
        <taxon>Pseudomonadati</taxon>
        <taxon>Pseudomonadota</taxon>
        <taxon>Gammaproteobacteria</taxon>
        <taxon>Moraxellales</taxon>
        <taxon>Moraxellaceae</taxon>
        <taxon>Acinetobacter</taxon>
    </lineage>
</organism>
<comment type="caution">
    <text evidence="3">The sequence shown here is derived from an EMBL/GenBank/DDBJ whole genome shotgun (WGS) entry which is preliminary data.</text>
</comment>
<protein>
    <recommendedName>
        <fullName evidence="2">Ferric uptake regulation protein</fullName>
    </recommendedName>
</protein>
<evidence type="ECO:0000313" key="3">
    <source>
        <dbReference type="EMBL" id="MDN0013092.1"/>
    </source>
</evidence>
<dbReference type="EMBL" id="JAUDZE010000001">
    <property type="protein sequence ID" value="MDN0013092.1"/>
    <property type="molecule type" value="Genomic_DNA"/>
</dbReference>
<reference evidence="3" key="1">
    <citation type="submission" date="2023-06" db="EMBL/GenBank/DDBJ databases">
        <title>Two novel species of Acinetobacter isolated from motorbike repairing workshop in Vietnam.</title>
        <authorList>
            <person name="Le N.T.T."/>
        </authorList>
    </citation>
    <scope>NUCLEOTIDE SEQUENCE</scope>
    <source>
        <strain evidence="3">VNH17</strain>
    </source>
</reference>
<name>A0ABT7WK81_9GAMM</name>
<comment type="subunit">
    <text evidence="1">Homodimer.</text>
</comment>
<keyword evidence="4" id="KW-1185">Reference proteome</keyword>
<accession>A0ABT7WK81</accession>
<evidence type="ECO:0000256" key="1">
    <source>
        <dbReference type="ARBA" id="ARBA00011738"/>
    </source>
</evidence>
<dbReference type="InterPro" id="IPR036388">
    <property type="entry name" value="WH-like_DNA-bd_sf"/>
</dbReference>
<dbReference type="PANTHER" id="PTHR33202:SF2">
    <property type="entry name" value="FERRIC UPTAKE REGULATION PROTEIN"/>
    <property type="match status" value="1"/>
</dbReference>
<dbReference type="RefSeq" id="WP_267979369.1">
    <property type="nucleotide sequence ID" value="NZ_JAPQKF010000001.1"/>
</dbReference>